<dbReference type="PANTHER" id="PTHR43434:SF24">
    <property type="entry name" value="HYDROLASE-RELATED"/>
    <property type="match status" value="1"/>
</dbReference>
<dbReference type="InterPro" id="IPR023214">
    <property type="entry name" value="HAD_sf"/>
</dbReference>
<evidence type="ECO:0000313" key="1">
    <source>
        <dbReference type="EMBL" id="KPH81346.1"/>
    </source>
</evidence>
<proteinExistence type="predicted"/>
<dbReference type="PANTHER" id="PTHR43434">
    <property type="entry name" value="PHOSPHOGLYCOLATE PHOSPHATASE"/>
    <property type="match status" value="1"/>
</dbReference>
<dbReference type="Pfam" id="PF13419">
    <property type="entry name" value="HAD_2"/>
    <property type="match status" value="1"/>
</dbReference>
<protein>
    <recommendedName>
        <fullName evidence="3">HAD family hydrolase</fullName>
    </recommendedName>
</protein>
<dbReference type="InterPro" id="IPR006439">
    <property type="entry name" value="HAD-SF_hydro_IA"/>
</dbReference>
<dbReference type="NCBIfam" id="TIGR01549">
    <property type="entry name" value="HAD-SF-IA-v1"/>
    <property type="match status" value="1"/>
</dbReference>
<accession>A0A0N1F4Q6</accession>
<dbReference type="SFLD" id="SFLDG01129">
    <property type="entry name" value="C1.5:_HAD__Beta-PGM__Phosphata"/>
    <property type="match status" value="1"/>
</dbReference>
<comment type="caution">
    <text evidence="1">The sequence shown here is derived from an EMBL/GenBank/DDBJ whole genome shotgun (WGS) entry which is preliminary data.</text>
</comment>
<dbReference type="Gene3D" id="3.40.50.1000">
    <property type="entry name" value="HAD superfamily/HAD-like"/>
    <property type="match status" value="1"/>
</dbReference>
<dbReference type="GO" id="GO:0006281">
    <property type="term" value="P:DNA repair"/>
    <property type="evidence" value="ECO:0007669"/>
    <property type="project" value="TreeGrafter"/>
</dbReference>
<dbReference type="PATRIC" id="fig|1526658.3.peg.5464"/>
<dbReference type="InterPro" id="IPR023198">
    <property type="entry name" value="PGP-like_dom2"/>
</dbReference>
<dbReference type="Gene3D" id="1.10.150.240">
    <property type="entry name" value="Putative phosphatase, domain 2"/>
    <property type="match status" value="1"/>
</dbReference>
<evidence type="ECO:0000313" key="2">
    <source>
        <dbReference type="Proteomes" id="UP000037822"/>
    </source>
</evidence>
<dbReference type="EMBL" id="LGSZ01000031">
    <property type="protein sequence ID" value="KPH81346.1"/>
    <property type="molecule type" value="Genomic_DNA"/>
</dbReference>
<dbReference type="SFLD" id="SFLDS00003">
    <property type="entry name" value="Haloacid_Dehalogenase"/>
    <property type="match status" value="1"/>
</dbReference>
<organism evidence="1 2">
    <name type="scientific">Bosea vaviloviae</name>
    <dbReference type="NCBI Taxonomy" id="1526658"/>
    <lineage>
        <taxon>Bacteria</taxon>
        <taxon>Pseudomonadati</taxon>
        <taxon>Pseudomonadota</taxon>
        <taxon>Alphaproteobacteria</taxon>
        <taxon>Hyphomicrobiales</taxon>
        <taxon>Boseaceae</taxon>
        <taxon>Bosea</taxon>
    </lineage>
</organism>
<dbReference type="SUPFAM" id="SSF56784">
    <property type="entry name" value="HAD-like"/>
    <property type="match status" value="1"/>
</dbReference>
<dbReference type="InterPro" id="IPR041492">
    <property type="entry name" value="HAD_2"/>
</dbReference>
<dbReference type="Proteomes" id="UP000037822">
    <property type="component" value="Unassembled WGS sequence"/>
</dbReference>
<keyword evidence="2" id="KW-1185">Reference proteome</keyword>
<dbReference type="InterPro" id="IPR036412">
    <property type="entry name" value="HAD-like_sf"/>
</dbReference>
<dbReference type="AlphaFoldDB" id="A0A0N1F4Q6"/>
<dbReference type="GO" id="GO:0005829">
    <property type="term" value="C:cytosol"/>
    <property type="evidence" value="ECO:0007669"/>
    <property type="project" value="TreeGrafter"/>
</dbReference>
<gene>
    <name evidence="1" type="ORF">AE618_09855</name>
</gene>
<sequence>MDLIIFDLDGTLINSEAILLAAQVETFGRHGLVHPGREAGLGVVGLTLNVALMRLAGLDQPDEILTETYREVFGAMRRQAETDAALDEPLFAGVAETLALLARRQGLSLGIATGKSRRGADYIIERHGWQGLFATIQTADDAPSKPHPGMILRAMAETGAAPERTAMVGDSSFDIEMAVAAGVAPVAVSWGFQPVGSLVALGARHVLDDFAALPGVLGLQNSVAVGEPV</sequence>
<reference evidence="1 2" key="1">
    <citation type="submission" date="2015-07" db="EMBL/GenBank/DDBJ databases">
        <title>Whole genome sequencing of Bosea vaviloviae isolated from cave pool.</title>
        <authorList>
            <person name="Tan N.E.H."/>
            <person name="Lee Y.P."/>
            <person name="Gan H.M."/>
            <person name="Barton H."/>
            <person name="Savka M.A."/>
        </authorList>
    </citation>
    <scope>NUCLEOTIDE SEQUENCE [LARGE SCALE GENOMIC DNA]</scope>
    <source>
        <strain evidence="1 2">SD260</strain>
    </source>
</reference>
<dbReference type="GO" id="GO:0008967">
    <property type="term" value="F:phosphoglycolate phosphatase activity"/>
    <property type="evidence" value="ECO:0007669"/>
    <property type="project" value="TreeGrafter"/>
</dbReference>
<dbReference type="InterPro" id="IPR050155">
    <property type="entry name" value="HAD-like_hydrolase_sf"/>
</dbReference>
<name>A0A0N1F4Q6_9HYPH</name>
<evidence type="ECO:0008006" key="3">
    <source>
        <dbReference type="Google" id="ProtNLM"/>
    </source>
</evidence>